<dbReference type="InterPro" id="IPR001750">
    <property type="entry name" value="ND/Mrp_TM"/>
</dbReference>
<keyword evidence="13 17" id="KW-0830">Ubiquinone</keyword>
<feature type="transmembrane region" description="Helical" evidence="17">
    <location>
        <begin position="227"/>
        <end position="249"/>
    </location>
</feature>
<feature type="transmembrane region" description="Helical" evidence="17">
    <location>
        <begin position="168"/>
        <end position="190"/>
    </location>
</feature>
<evidence type="ECO:0000256" key="1">
    <source>
        <dbReference type="ARBA" id="ARBA00003257"/>
    </source>
</evidence>
<keyword evidence="7 17" id="KW-0812">Transmembrane</keyword>
<feature type="transmembrane region" description="Helical" evidence="17">
    <location>
        <begin position="256"/>
        <end position="275"/>
    </location>
</feature>
<feature type="transmembrane region" description="Helical" evidence="17">
    <location>
        <begin position="538"/>
        <end position="555"/>
    </location>
</feature>
<dbReference type="Pfam" id="PF00361">
    <property type="entry name" value="Proton_antipo_M"/>
    <property type="match status" value="1"/>
</dbReference>
<feature type="domain" description="NADH dehydrogenase subunit 5 C-terminal" evidence="20">
    <location>
        <begin position="377"/>
        <end position="556"/>
    </location>
</feature>
<sequence length="556" mass="61551">MALSALMSFSLLTFFDFWSWVILEFKFSGMGSLEMSLSFYFDWMSCLFGCFVLMISSCVLFYSIDYMSGDRRIFLFLILIVLFVVSMLMVIFSLNMVSIMLGWDGLGLVSYLLVIYYNNFSSSSAGMITALSNRLGDAGIMLSLAVLVDYGSWEFMSWLASCEEINSILFVFVILAATTKSAQIPFSAWLPAAMAAPTPVSALVHSSTLVTAGVYLMIRFSPLMPPSFKLCLLIFGLSTLIMSSVGAVLETDLKKIVALSTLSQLGLMFISLSLAPPEVCFFHLLTHATFKALLFMCSGEVIHESLGSQDIRFMGGAMTALPFTSTSMNVSNFALCGFPFMAGFYSKDMIIEVGVSADCSYLLYFSLFLGVSLSSVYSARMVFLSMVEFTSQPSLYSSLELSSWMMKSKIILISLAIFGGCALAWLIFPSPCLIVLPLEEKLTTLFSVLVGAVLGFYLSYYLMLTVSARNKNMGAEFFMNMWFLSSLSGLLSCLLSSMVARLYSLIDSRWLEDLVGGGSSDYFREFQKITLSFQLMSVKSYISVFVVLILFGLFMI</sequence>
<dbReference type="Pfam" id="PF00662">
    <property type="entry name" value="Proton_antipo_N"/>
    <property type="match status" value="1"/>
</dbReference>
<feature type="transmembrane region" description="Helical" evidence="17">
    <location>
        <begin position="361"/>
        <end position="389"/>
    </location>
</feature>
<evidence type="ECO:0000256" key="4">
    <source>
        <dbReference type="ARBA" id="ARBA00021096"/>
    </source>
</evidence>
<keyword evidence="10" id="KW-0249">Electron transport</keyword>
<keyword evidence="5 17" id="KW-0813">Transport</keyword>
<evidence type="ECO:0000256" key="5">
    <source>
        <dbReference type="ARBA" id="ARBA00022448"/>
    </source>
</evidence>
<evidence type="ECO:0000256" key="15">
    <source>
        <dbReference type="ARBA" id="ARBA00023136"/>
    </source>
</evidence>
<dbReference type="PANTHER" id="PTHR42829">
    <property type="entry name" value="NADH-UBIQUINONE OXIDOREDUCTASE CHAIN 5"/>
    <property type="match status" value="1"/>
</dbReference>
<dbReference type="GO" id="GO:0005743">
    <property type="term" value="C:mitochondrial inner membrane"/>
    <property type="evidence" value="ECO:0007669"/>
    <property type="project" value="UniProtKB-SubCell"/>
</dbReference>
<feature type="transmembrane region" description="Helical" evidence="17">
    <location>
        <begin position="320"/>
        <end position="341"/>
    </location>
</feature>
<dbReference type="GO" id="GO:0042773">
    <property type="term" value="P:ATP synthesis coupled electron transport"/>
    <property type="evidence" value="ECO:0007669"/>
    <property type="project" value="InterPro"/>
</dbReference>
<evidence type="ECO:0000256" key="6">
    <source>
        <dbReference type="ARBA" id="ARBA00022660"/>
    </source>
</evidence>
<comment type="catalytic activity">
    <reaction evidence="16 17">
        <text>a ubiquinone + NADH + 5 H(+)(in) = a ubiquinol + NAD(+) + 4 H(+)(out)</text>
        <dbReference type="Rhea" id="RHEA:29091"/>
        <dbReference type="Rhea" id="RHEA-COMP:9565"/>
        <dbReference type="Rhea" id="RHEA-COMP:9566"/>
        <dbReference type="ChEBI" id="CHEBI:15378"/>
        <dbReference type="ChEBI" id="CHEBI:16389"/>
        <dbReference type="ChEBI" id="CHEBI:17976"/>
        <dbReference type="ChEBI" id="CHEBI:57540"/>
        <dbReference type="ChEBI" id="CHEBI:57945"/>
        <dbReference type="EC" id="7.1.1.2"/>
    </reaction>
</comment>
<keyword evidence="12 17" id="KW-0520">NAD</keyword>
<evidence type="ECO:0000256" key="10">
    <source>
        <dbReference type="ARBA" id="ARBA00022982"/>
    </source>
</evidence>
<proteinExistence type="inferred from homology"/>
<evidence type="ECO:0000256" key="3">
    <source>
        <dbReference type="ARBA" id="ARBA00012944"/>
    </source>
</evidence>
<feature type="transmembrane region" description="Helical" evidence="17">
    <location>
        <begin position="410"/>
        <end position="436"/>
    </location>
</feature>
<feature type="transmembrane region" description="Helical" evidence="17">
    <location>
        <begin position="482"/>
        <end position="503"/>
    </location>
</feature>
<dbReference type="InterPro" id="IPR003945">
    <property type="entry name" value="NU5C-like"/>
</dbReference>
<dbReference type="PANTHER" id="PTHR42829:SF2">
    <property type="entry name" value="NADH-UBIQUINONE OXIDOREDUCTASE CHAIN 5"/>
    <property type="match status" value="1"/>
</dbReference>
<dbReference type="GO" id="GO:0008137">
    <property type="term" value="F:NADH dehydrogenase (ubiquinone) activity"/>
    <property type="evidence" value="ECO:0007669"/>
    <property type="project" value="UniProtKB-EC"/>
</dbReference>
<evidence type="ECO:0000256" key="9">
    <source>
        <dbReference type="ARBA" id="ARBA00022967"/>
    </source>
</evidence>
<dbReference type="AlphaFoldDB" id="A0A8K1Y3K4"/>
<comment type="subcellular location">
    <subcellularLocation>
        <location evidence="2">Mitochondrion inner membrane</location>
        <topology evidence="2">Multi-pass membrane protein</topology>
    </subcellularLocation>
</comment>
<dbReference type="GO" id="GO:0003954">
    <property type="term" value="F:NADH dehydrogenase activity"/>
    <property type="evidence" value="ECO:0007669"/>
    <property type="project" value="TreeGrafter"/>
</dbReference>
<evidence type="ECO:0000259" key="19">
    <source>
        <dbReference type="Pfam" id="PF00662"/>
    </source>
</evidence>
<evidence type="ECO:0000256" key="17">
    <source>
        <dbReference type="RuleBase" id="RU003404"/>
    </source>
</evidence>
<dbReference type="InterPro" id="IPR001516">
    <property type="entry name" value="Proton_antipo_N"/>
</dbReference>
<feature type="transmembrane region" description="Helical" evidence="17">
    <location>
        <begin position="74"/>
        <end position="94"/>
    </location>
</feature>
<dbReference type="PRINTS" id="PR01434">
    <property type="entry name" value="NADHDHGNASE5"/>
</dbReference>
<feature type="transmembrane region" description="Helical" evidence="17">
    <location>
        <begin position="39"/>
        <end position="62"/>
    </location>
</feature>
<keyword evidence="9" id="KW-1278">Translocase</keyword>
<evidence type="ECO:0000313" key="21">
    <source>
        <dbReference type="EMBL" id="AYQ22953.1"/>
    </source>
</evidence>
<name>A0A8K1Y3K4_9CRUS</name>
<reference evidence="21" key="1">
    <citation type="submission" date="2017-12" db="EMBL/GenBank/DDBJ databases">
        <authorList>
            <person name="An J."/>
        </authorList>
    </citation>
    <scope>NUCLEOTIDE SEQUENCE</scope>
</reference>
<dbReference type="GO" id="GO:0015990">
    <property type="term" value="P:electron transport coupled proton transport"/>
    <property type="evidence" value="ECO:0007669"/>
    <property type="project" value="TreeGrafter"/>
</dbReference>
<dbReference type="EMBL" id="MG729628">
    <property type="protein sequence ID" value="AYQ22953.1"/>
    <property type="molecule type" value="Genomic_DNA"/>
</dbReference>
<keyword evidence="14 17" id="KW-0496">Mitochondrion</keyword>
<keyword evidence="15 17" id="KW-0472">Membrane</keyword>
<keyword evidence="6" id="KW-0679">Respiratory chain</keyword>
<protein>
    <recommendedName>
        <fullName evidence="4 17">NADH-ubiquinone oxidoreductase chain 5</fullName>
        <ecNumber evidence="3 17">7.1.1.2</ecNumber>
    </recommendedName>
</protein>
<accession>A0A8K1Y3K4</accession>
<evidence type="ECO:0000259" key="18">
    <source>
        <dbReference type="Pfam" id="PF00361"/>
    </source>
</evidence>
<evidence type="ECO:0000259" key="20">
    <source>
        <dbReference type="Pfam" id="PF06455"/>
    </source>
</evidence>
<gene>
    <name evidence="21" type="primary">NAD5</name>
</gene>
<dbReference type="InterPro" id="IPR010934">
    <property type="entry name" value="NADH_DH_su5_C"/>
</dbReference>
<feature type="domain" description="NADH-Ubiquinone oxidoreductase (complex I) chain 5 N-terminal" evidence="19">
    <location>
        <begin position="30"/>
        <end position="73"/>
    </location>
</feature>
<feature type="transmembrane region" description="Helical" evidence="17">
    <location>
        <begin position="202"/>
        <end position="221"/>
    </location>
</feature>
<evidence type="ECO:0000256" key="8">
    <source>
        <dbReference type="ARBA" id="ARBA00022792"/>
    </source>
</evidence>
<organism evidence="21">
    <name type="scientific">Pleurocryptella fimbriata</name>
    <dbReference type="NCBI Taxonomy" id="2480055"/>
    <lineage>
        <taxon>Eukaryota</taxon>
        <taxon>Metazoa</taxon>
        <taxon>Ecdysozoa</taxon>
        <taxon>Arthropoda</taxon>
        <taxon>Crustacea</taxon>
        <taxon>Multicrustacea</taxon>
        <taxon>Malacostraca</taxon>
        <taxon>Eumalacostraca</taxon>
        <taxon>Peracarida</taxon>
        <taxon>Isopoda</taxon>
        <taxon>Epicaridea</taxon>
        <taxon>Bopyridoidea</taxon>
        <taxon>Bopyridae</taxon>
        <taxon>Pleurocryptella</taxon>
    </lineage>
</organism>
<feature type="transmembrane region" description="Helical" evidence="17">
    <location>
        <begin position="442"/>
        <end position="462"/>
    </location>
</feature>
<evidence type="ECO:0000256" key="2">
    <source>
        <dbReference type="ARBA" id="ARBA00004448"/>
    </source>
</evidence>
<evidence type="ECO:0000256" key="7">
    <source>
        <dbReference type="ARBA" id="ARBA00022692"/>
    </source>
</evidence>
<keyword evidence="11 17" id="KW-1133">Transmembrane helix</keyword>
<evidence type="ECO:0000256" key="16">
    <source>
        <dbReference type="ARBA" id="ARBA00049551"/>
    </source>
</evidence>
<evidence type="ECO:0000256" key="13">
    <source>
        <dbReference type="ARBA" id="ARBA00023075"/>
    </source>
</evidence>
<comment type="function">
    <text evidence="17">Core subunit of the mitochondrial membrane respiratory chain NADH dehydrogenase (Complex I) which catalyzes electron transfer from NADH through the respiratory chain, using ubiquinone as an electron acceptor. Essential for the catalytic activity and assembly of complex I.</text>
</comment>
<comment type="function">
    <text evidence="1">Core subunit of the mitochondrial membrane respiratory chain NADH dehydrogenase (Complex I) that is believed to belong to the minimal assembly required for catalysis. Complex I functions in the transfer of electrons from NADH to the respiratory chain. The immediate electron acceptor for the enzyme is believed to be ubiquinone.</text>
</comment>
<feature type="domain" description="NADH:quinone oxidoreductase/Mrp antiporter transmembrane" evidence="18">
    <location>
        <begin position="93"/>
        <end position="369"/>
    </location>
</feature>
<comment type="similarity">
    <text evidence="17">Belongs to the complex I subunit 5 family.</text>
</comment>
<evidence type="ECO:0000256" key="12">
    <source>
        <dbReference type="ARBA" id="ARBA00023027"/>
    </source>
</evidence>
<evidence type="ECO:0000256" key="14">
    <source>
        <dbReference type="ARBA" id="ARBA00023128"/>
    </source>
</evidence>
<dbReference type="Pfam" id="PF06455">
    <property type="entry name" value="NADH5_C"/>
    <property type="match status" value="1"/>
</dbReference>
<keyword evidence="8" id="KW-0999">Mitochondrion inner membrane</keyword>
<dbReference type="EC" id="7.1.1.2" evidence="3 17"/>
<geneLocation type="mitochondrion" evidence="21"/>
<feature type="transmembrane region" description="Helical" evidence="17">
    <location>
        <begin position="100"/>
        <end position="117"/>
    </location>
</feature>
<evidence type="ECO:0000256" key="11">
    <source>
        <dbReference type="ARBA" id="ARBA00022989"/>
    </source>
</evidence>